<dbReference type="EMBL" id="JAOZEW010000009">
    <property type="protein sequence ID" value="MCV9927997.1"/>
    <property type="molecule type" value="Genomic_DNA"/>
</dbReference>
<dbReference type="Proteomes" id="UP001151079">
    <property type="component" value="Unassembled WGS sequence"/>
</dbReference>
<comment type="caution">
    <text evidence="2">The sequence shown here is derived from an EMBL/GenBank/DDBJ whole genome shotgun (WGS) entry which is preliminary data.</text>
</comment>
<feature type="domain" description="DUF5683" evidence="1">
    <location>
        <begin position="38"/>
        <end position="184"/>
    </location>
</feature>
<dbReference type="Pfam" id="PF18935">
    <property type="entry name" value="DUF5683"/>
    <property type="match status" value="1"/>
</dbReference>
<evidence type="ECO:0000313" key="3">
    <source>
        <dbReference type="Proteomes" id="UP001151079"/>
    </source>
</evidence>
<dbReference type="InterPro" id="IPR043738">
    <property type="entry name" value="DUF5683"/>
</dbReference>
<proteinExistence type="predicted"/>
<reference evidence="2" key="1">
    <citation type="submission" date="2022-10" db="EMBL/GenBank/DDBJ databases">
        <title>Two novel species of Flavobacterium.</title>
        <authorList>
            <person name="Liu Q."/>
            <person name="Xin Y.-H."/>
        </authorList>
    </citation>
    <scope>NUCLEOTIDE SEQUENCE</scope>
    <source>
        <strain evidence="2">LS1R49</strain>
    </source>
</reference>
<organism evidence="2 3">
    <name type="scientific">Flavobacterium shii</name>
    <dbReference type="NCBI Taxonomy" id="2987687"/>
    <lineage>
        <taxon>Bacteria</taxon>
        <taxon>Pseudomonadati</taxon>
        <taxon>Bacteroidota</taxon>
        <taxon>Flavobacteriia</taxon>
        <taxon>Flavobacteriales</taxon>
        <taxon>Flavobacteriaceae</taxon>
        <taxon>Flavobacterium</taxon>
    </lineage>
</organism>
<evidence type="ECO:0000259" key="1">
    <source>
        <dbReference type="Pfam" id="PF18935"/>
    </source>
</evidence>
<dbReference type="AlphaFoldDB" id="A0A9X2ZDY1"/>
<protein>
    <submittedName>
        <fullName evidence="2">DUF5683 domain-containing protein</fullName>
    </submittedName>
</protein>
<dbReference type="RefSeq" id="WP_264206127.1">
    <property type="nucleotide sequence ID" value="NZ_JAOZEW010000009.1"/>
</dbReference>
<sequence length="184" mass="21209">MQYQFILLFLFFGLTSIFAQEKKQIILNDALKSETIDPLRPAKAAFYSAIFPGLGQIYNKKYWKLPLVYGAIGTSAYFYIDSQKNYNTYRNEYKNRLAGNTSDSEYLARLSDSQLISAQKQFQRNRDLSALFIVGFYVLNIIDANIDAALSQFNISEKLAFKPVMNFKNENMQSNFGFAFSYSF</sequence>
<gene>
    <name evidence="2" type="ORF">OIU83_10060</name>
</gene>
<keyword evidence="3" id="KW-1185">Reference proteome</keyword>
<evidence type="ECO:0000313" key="2">
    <source>
        <dbReference type="EMBL" id="MCV9927997.1"/>
    </source>
</evidence>
<name>A0A9X2ZDY1_9FLAO</name>
<accession>A0A9X2ZDY1</accession>